<dbReference type="PANTHER" id="PTHR40618">
    <property type="entry name" value="B-ZIP TRANSCRIPTION FACTOR (EUROFUNG)-RELATED"/>
    <property type="match status" value="1"/>
</dbReference>
<evidence type="ECO:0000256" key="1">
    <source>
        <dbReference type="SAM" id="Coils"/>
    </source>
</evidence>
<dbReference type="GO" id="GO:0003700">
    <property type="term" value="F:DNA-binding transcription factor activity"/>
    <property type="evidence" value="ECO:0007669"/>
    <property type="project" value="InterPro"/>
</dbReference>
<dbReference type="CDD" id="cd14688">
    <property type="entry name" value="bZIP_YAP"/>
    <property type="match status" value="1"/>
</dbReference>
<gene>
    <name evidence="3" type="ORF">NKR23_g6211</name>
</gene>
<dbReference type="Gene3D" id="1.20.5.170">
    <property type="match status" value="1"/>
</dbReference>
<evidence type="ECO:0000313" key="4">
    <source>
        <dbReference type="Proteomes" id="UP001174694"/>
    </source>
</evidence>
<feature type="region of interest" description="Disordered" evidence="2">
    <location>
        <begin position="163"/>
        <end position="218"/>
    </location>
</feature>
<keyword evidence="4" id="KW-1185">Reference proteome</keyword>
<evidence type="ECO:0000313" key="3">
    <source>
        <dbReference type="EMBL" id="KAJ9144112.1"/>
    </source>
</evidence>
<dbReference type="AlphaFoldDB" id="A0AA38RBP4"/>
<reference evidence="3" key="1">
    <citation type="submission" date="2022-07" db="EMBL/GenBank/DDBJ databases">
        <title>Fungi with potential for degradation of polypropylene.</title>
        <authorList>
            <person name="Gostincar C."/>
        </authorList>
    </citation>
    <scope>NUCLEOTIDE SEQUENCE</scope>
    <source>
        <strain evidence="3">EXF-13308</strain>
    </source>
</reference>
<sequence>MRLMQSDLAILNAEQYDLGLRLPSGRVRKGRNSPHSDDPVAPRKKAKVHATTAESPQENGDKTGEEEEKKRARGRPRLDTKDETAADRRRTQIRLAQRAYRNRKENAIQTLEKKVLELKETNEEMSNAFMKLHDFALSQGLLERVPEFGRQLRATTERFLTLARKSSEDSGSKDDDQAGTPEPDLVEQSIQSSDAPVPSRGGGETPSPEVSTRTSPEQVATDVATQALYGGFVVSHETQSLTSSKLAQSSFLPPFSAPPPASHATDYEIVTLPTFDNASFPFSVDANTATTSFGDIFGQDPPHLSPYSSLALPDTHSYGETTFGRRLQRVALERGLQLIDMPTPPRETFARVFGFCILFEPVDKIKARLRAGIDKAKTESMHYWQHPFLGLGGAGSHFPGFSSNTTPPSRPGRGPFETAVEDGGSVRIGNQGTTEALKHANALSGFGVGPYDPDVMDARAKKLDPMLRINMPEFQGDFYDADEVELYLQQRGIAIQAGQDFVTAEVDIAAFDDEVSSGDVSPFNNHLESSALHPLNPSSRYNGDGIGGSLGSSGALGNGSPGRSAGGTASLTVTDAESSAWPMGGIIPSSTSTDDSLASIFATSGPTRFGDASILGFPSAATPHCPSKTIITLDVNVFIRELTERGICLGKSPGFRPRDVNTSFWIATRNG</sequence>
<feature type="coiled-coil region" evidence="1">
    <location>
        <begin position="101"/>
        <end position="128"/>
    </location>
</feature>
<name>A0AA38RBP4_9PEZI</name>
<feature type="compositionally biased region" description="Basic and acidic residues" evidence="2">
    <location>
        <begin position="59"/>
        <end position="90"/>
    </location>
</feature>
<dbReference type="SUPFAM" id="SSF57959">
    <property type="entry name" value="Leucine zipper domain"/>
    <property type="match status" value="1"/>
</dbReference>
<organism evidence="3 4">
    <name type="scientific">Pleurostoma richardsiae</name>
    <dbReference type="NCBI Taxonomy" id="41990"/>
    <lineage>
        <taxon>Eukaryota</taxon>
        <taxon>Fungi</taxon>
        <taxon>Dikarya</taxon>
        <taxon>Ascomycota</taxon>
        <taxon>Pezizomycotina</taxon>
        <taxon>Sordariomycetes</taxon>
        <taxon>Sordariomycetidae</taxon>
        <taxon>Calosphaeriales</taxon>
        <taxon>Pleurostomataceae</taxon>
        <taxon>Pleurostoma</taxon>
    </lineage>
</organism>
<feature type="compositionally biased region" description="Polar residues" evidence="2">
    <location>
        <begin position="208"/>
        <end position="218"/>
    </location>
</feature>
<feature type="region of interest" description="Disordered" evidence="2">
    <location>
        <begin position="15"/>
        <end position="90"/>
    </location>
</feature>
<comment type="caution">
    <text evidence="3">The sequence shown here is derived from an EMBL/GenBank/DDBJ whole genome shotgun (WGS) entry which is preliminary data.</text>
</comment>
<keyword evidence="1" id="KW-0175">Coiled coil</keyword>
<protein>
    <submittedName>
        <fullName evidence="3">AP-1-like transcription factor</fullName>
    </submittedName>
</protein>
<dbReference type="Proteomes" id="UP001174694">
    <property type="component" value="Unassembled WGS sequence"/>
</dbReference>
<accession>A0AA38RBP4</accession>
<dbReference type="EMBL" id="JANBVO010000017">
    <property type="protein sequence ID" value="KAJ9144112.1"/>
    <property type="molecule type" value="Genomic_DNA"/>
</dbReference>
<feature type="compositionally biased region" description="Basic and acidic residues" evidence="2">
    <location>
        <begin position="165"/>
        <end position="176"/>
    </location>
</feature>
<proteinExistence type="predicted"/>
<dbReference type="InterPro" id="IPR046347">
    <property type="entry name" value="bZIP_sf"/>
</dbReference>
<dbReference type="PANTHER" id="PTHR40618:SF1">
    <property type="entry name" value="B-ZIP TRANSCRIPTION FACTOR (EUROFUNG)"/>
    <property type="match status" value="1"/>
</dbReference>
<evidence type="ECO:0000256" key="2">
    <source>
        <dbReference type="SAM" id="MobiDB-lite"/>
    </source>
</evidence>